<comment type="caution">
    <text evidence="7">The sequence shown here is derived from an EMBL/GenBank/DDBJ whole genome shotgun (WGS) entry which is preliminary data.</text>
</comment>
<dbReference type="EMBL" id="AONB01000014">
    <property type="protein sequence ID" value="EXJ10375.1"/>
    <property type="molecule type" value="Genomic_DNA"/>
</dbReference>
<dbReference type="PIRSF" id="PIRSF006488">
    <property type="entry name" value="Exonuc_VII_S"/>
    <property type="match status" value="1"/>
</dbReference>
<keyword evidence="3 6" id="KW-0540">Nuclease</keyword>
<evidence type="ECO:0000256" key="5">
    <source>
        <dbReference type="ARBA" id="ARBA00022839"/>
    </source>
</evidence>
<reference evidence="7 8" key="2">
    <citation type="journal article" date="2015" name="Syst. Appl. Microbiol.">
        <title>Nitrincola nitratireducens sp. nov. isolated from a haloalkaline crater lake.</title>
        <authorList>
            <person name="Singh A."/>
            <person name="Vaidya B."/>
            <person name="Tanuku N.R."/>
            <person name="Pinnaka A.K."/>
        </authorList>
    </citation>
    <scope>NUCLEOTIDE SEQUENCE [LARGE SCALE GENOMIC DNA]</scope>
    <source>
        <strain evidence="7 8">AK23</strain>
    </source>
</reference>
<dbReference type="SUPFAM" id="SSF116842">
    <property type="entry name" value="XseB-like"/>
    <property type="match status" value="1"/>
</dbReference>
<sequence length="79" mass="8975">MTTESNPISFEQSIARLEALVEKMEQGDLPIEEALKTFEEGISLTRECQMQLEKAEQRVNVLIEENGEAVAYPFKDEAQ</sequence>
<evidence type="ECO:0000313" key="8">
    <source>
        <dbReference type="Proteomes" id="UP000019464"/>
    </source>
</evidence>
<comment type="subunit">
    <text evidence="6">Heterooligomer composed of large and small subunits.</text>
</comment>
<evidence type="ECO:0000256" key="6">
    <source>
        <dbReference type="HAMAP-Rule" id="MF_00337"/>
    </source>
</evidence>
<evidence type="ECO:0000313" key="7">
    <source>
        <dbReference type="EMBL" id="EXJ10375.1"/>
    </source>
</evidence>
<accession>W9VIG6</accession>
<organism evidence="7 8">
    <name type="scientific">Nitrincola nitratireducens</name>
    <dbReference type="NCBI Taxonomy" id="1229521"/>
    <lineage>
        <taxon>Bacteria</taxon>
        <taxon>Pseudomonadati</taxon>
        <taxon>Pseudomonadota</taxon>
        <taxon>Gammaproteobacteria</taxon>
        <taxon>Oceanospirillales</taxon>
        <taxon>Oceanospirillaceae</taxon>
        <taxon>Nitrincola</taxon>
    </lineage>
</organism>
<evidence type="ECO:0000256" key="2">
    <source>
        <dbReference type="ARBA" id="ARBA00022490"/>
    </source>
</evidence>
<keyword evidence="8" id="KW-1185">Reference proteome</keyword>
<evidence type="ECO:0000256" key="1">
    <source>
        <dbReference type="ARBA" id="ARBA00009998"/>
    </source>
</evidence>
<dbReference type="GO" id="GO:0009318">
    <property type="term" value="C:exodeoxyribonuclease VII complex"/>
    <property type="evidence" value="ECO:0007669"/>
    <property type="project" value="UniProtKB-UniRule"/>
</dbReference>
<dbReference type="InterPro" id="IPR037004">
    <property type="entry name" value="Exonuc_VII_ssu_sf"/>
</dbReference>
<dbReference type="NCBIfam" id="NF002140">
    <property type="entry name" value="PRK00977.1-4"/>
    <property type="match status" value="1"/>
</dbReference>
<evidence type="ECO:0000256" key="4">
    <source>
        <dbReference type="ARBA" id="ARBA00022801"/>
    </source>
</evidence>
<dbReference type="OrthoDB" id="9801128at2"/>
<protein>
    <recommendedName>
        <fullName evidence="6">Exodeoxyribonuclease 7 small subunit</fullName>
        <ecNumber evidence="6">3.1.11.6</ecNumber>
    </recommendedName>
    <alternativeName>
        <fullName evidence="6">Exodeoxyribonuclease VII small subunit</fullName>
        <shortName evidence="6">Exonuclease VII small subunit</shortName>
    </alternativeName>
</protein>
<evidence type="ECO:0000256" key="3">
    <source>
        <dbReference type="ARBA" id="ARBA00022722"/>
    </source>
</evidence>
<comment type="subcellular location">
    <subcellularLocation>
        <location evidence="6">Cytoplasm</location>
    </subcellularLocation>
</comment>
<reference evidence="8" key="1">
    <citation type="submission" date="2012-11" db="EMBL/GenBank/DDBJ databases">
        <authorList>
            <person name="Singh A."/>
            <person name="Pinnaka A.K."/>
            <person name="Vaidya B."/>
        </authorList>
    </citation>
    <scope>NUCLEOTIDE SEQUENCE [LARGE SCALE GENOMIC DNA]</scope>
    <source>
        <strain evidence="8">AK23</strain>
    </source>
</reference>
<dbReference type="HAMAP" id="MF_00337">
    <property type="entry name" value="Exonuc_7_S"/>
    <property type="match status" value="1"/>
</dbReference>
<dbReference type="AlphaFoldDB" id="W9VIG6"/>
<dbReference type="GO" id="GO:0008855">
    <property type="term" value="F:exodeoxyribonuclease VII activity"/>
    <property type="evidence" value="ECO:0007669"/>
    <property type="project" value="UniProtKB-UniRule"/>
</dbReference>
<dbReference type="PANTHER" id="PTHR34137">
    <property type="entry name" value="EXODEOXYRIBONUCLEASE 7 SMALL SUBUNIT"/>
    <property type="match status" value="1"/>
</dbReference>
<dbReference type="PANTHER" id="PTHR34137:SF1">
    <property type="entry name" value="EXODEOXYRIBONUCLEASE 7 SMALL SUBUNIT"/>
    <property type="match status" value="1"/>
</dbReference>
<comment type="function">
    <text evidence="6">Bidirectionally degrades single-stranded DNA into large acid-insoluble oligonucleotides, which are then degraded further into small acid-soluble oligonucleotides.</text>
</comment>
<dbReference type="NCBIfam" id="TIGR01280">
    <property type="entry name" value="xseB"/>
    <property type="match status" value="1"/>
</dbReference>
<proteinExistence type="inferred from homology"/>
<dbReference type="Gene3D" id="1.10.287.1040">
    <property type="entry name" value="Exonuclease VII, small subunit"/>
    <property type="match status" value="1"/>
</dbReference>
<dbReference type="Pfam" id="PF02609">
    <property type="entry name" value="Exonuc_VII_S"/>
    <property type="match status" value="1"/>
</dbReference>
<dbReference type="Proteomes" id="UP000019464">
    <property type="component" value="Unassembled WGS sequence"/>
</dbReference>
<keyword evidence="2 6" id="KW-0963">Cytoplasm</keyword>
<comment type="similarity">
    <text evidence="1 6">Belongs to the XseB family.</text>
</comment>
<keyword evidence="5 6" id="KW-0269">Exonuclease</keyword>
<dbReference type="EC" id="3.1.11.6" evidence="6"/>
<name>W9VIG6_9GAMM</name>
<dbReference type="GO" id="GO:0006308">
    <property type="term" value="P:DNA catabolic process"/>
    <property type="evidence" value="ECO:0007669"/>
    <property type="project" value="UniProtKB-UniRule"/>
</dbReference>
<gene>
    <name evidence="6 7" type="primary">xseB</name>
    <name evidence="7" type="ORF">D791_02703</name>
</gene>
<dbReference type="STRING" id="1229521.D791_02703"/>
<keyword evidence="4 6" id="KW-0378">Hydrolase</keyword>
<comment type="catalytic activity">
    <reaction evidence="6">
        <text>Exonucleolytic cleavage in either 5'- to 3'- or 3'- to 5'-direction to yield nucleoside 5'-phosphates.</text>
        <dbReference type="EC" id="3.1.11.6"/>
    </reaction>
</comment>
<dbReference type="GO" id="GO:0005829">
    <property type="term" value="C:cytosol"/>
    <property type="evidence" value="ECO:0007669"/>
    <property type="project" value="TreeGrafter"/>
</dbReference>
<dbReference type="RefSeq" id="WP_036512083.1">
    <property type="nucleotide sequence ID" value="NZ_AONB01000014.1"/>
</dbReference>
<dbReference type="InterPro" id="IPR003761">
    <property type="entry name" value="Exonuc_VII_S"/>
</dbReference>